<evidence type="ECO:0000256" key="5">
    <source>
        <dbReference type="ARBA" id="ARBA00012461"/>
    </source>
</evidence>
<evidence type="ECO:0000256" key="6">
    <source>
        <dbReference type="ARBA" id="ARBA00022679"/>
    </source>
</evidence>
<comment type="pathway">
    <text evidence="3">Bacterial outer membrane biogenesis; LPS O-antigen biosynthesis.</text>
</comment>
<dbReference type="GO" id="GO:0008879">
    <property type="term" value="F:glucose-1-phosphate thymidylyltransferase activity"/>
    <property type="evidence" value="ECO:0007669"/>
    <property type="project" value="UniProtKB-EC"/>
</dbReference>
<dbReference type="InterPro" id="IPR005907">
    <property type="entry name" value="G1P_thy_trans_s"/>
</dbReference>
<evidence type="ECO:0000256" key="2">
    <source>
        <dbReference type="ARBA" id="ARBA00004781"/>
    </source>
</evidence>
<dbReference type="Gene3D" id="3.90.550.10">
    <property type="entry name" value="Spore Coat Polysaccharide Biosynthesis Protein SpsA, Chain A"/>
    <property type="match status" value="1"/>
</dbReference>
<dbReference type="Proteomes" id="UP000218899">
    <property type="component" value="Chromosome"/>
</dbReference>
<keyword evidence="8" id="KW-0479">Metal-binding</keyword>
<dbReference type="Pfam" id="PF00483">
    <property type="entry name" value="NTP_transferase"/>
    <property type="match status" value="1"/>
</dbReference>
<gene>
    <name evidence="12" type="ORF">SVA_1566</name>
</gene>
<feature type="domain" description="Nucleotidyl transferase" evidence="11">
    <location>
        <begin position="14"/>
        <end position="257"/>
    </location>
</feature>
<accession>A0A1B4V3J0</accession>
<dbReference type="PANTHER" id="PTHR43532">
    <property type="entry name" value="GLUCOSE-1-PHOSPHATE THYMIDYLYLTRANSFERASE"/>
    <property type="match status" value="1"/>
</dbReference>
<organism evidence="12 13">
    <name type="scientific">Sulfurifustis variabilis</name>
    <dbReference type="NCBI Taxonomy" id="1675686"/>
    <lineage>
        <taxon>Bacteria</taxon>
        <taxon>Pseudomonadati</taxon>
        <taxon>Pseudomonadota</taxon>
        <taxon>Gammaproteobacteria</taxon>
        <taxon>Acidiferrobacterales</taxon>
        <taxon>Acidiferrobacteraceae</taxon>
        <taxon>Sulfurifustis</taxon>
    </lineage>
</organism>
<dbReference type="AlphaFoldDB" id="A0A1B4V3J0"/>
<evidence type="ECO:0000256" key="7">
    <source>
        <dbReference type="ARBA" id="ARBA00022695"/>
    </source>
</evidence>
<comment type="pathway">
    <text evidence="2">Carbohydrate biosynthesis; dTDP-L-rhamnose biosynthesis.</text>
</comment>
<comment type="catalytic activity">
    <reaction evidence="10">
        <text>dTTP + alpha-D-glucose 1-phosphate + H(+) = dTDP-alpha-D-glucose + diphosphate</text>
        <dbReference type="Rhea" id="RHEA:15225"/>
        <dbReference type="ChEBI" id="CHEBI:15378"/>
        <dbReference type="ChEBI" id="CHEBI:33019"/>
        <dbReference type="ChEBI" id="CHEBI:37568"/>
        <dbReference type="ChEBI" id="CHEBI:57477"/>
        <dbReference type="ChEBI" id="CHEBI:58601"/>
        <dbReference type="EC" id="2.7.7.24"/>
    </reaction>
</comment>
<keyword evidence="9" id="KW-0460">Magnesium</keyword>
<name>A0A1B4V3J0_9GAMM</name>
<dbReference type="PANTHER" id="PTHR43532:SF1">
    <property type="entry name" value="GLUCOSE-1-PHOSPHATE THYMIDYLYLTRANSFERASE 1"/>
    <property type="match status" value="1"/>
</dbReference>
<dbReference type="KEGG" id="sva:SVA_1566"/>
<dbReference type="OrthoDB" id="6530772at2"/>
<dbReference type="SUPFAM" id="SSF53448">
    <property type="entry name" value="Nucleotide-diphospho-sugar transferases"/>
    <property type="match status" value="1"/>
</dbReference>
<dbReference type="InterPro" id="IPR029044">
    <property type="entry name" value="Nucleotide-diphossugar_trans"/>
</dbReference>
<reference evidence="12 13" key="1">
    <citation type="submission" date="2015-08" db="EMBL/GenBank/DDBJ databases">
        <title>Complete genome sequence of Sulfurifustis variabilis.</title>
        <authorList>
            <person name="Miura A."/>
            <person name="Kojima H."/>
            <person name="Fukui M."/>
        </authorList>
    </citation>
    <scope>NUCLEOTIDE SEQUENCE [LARGE SCALE GENOMIC DNA]</scope>
    <source>
        <strain evidence="13">skN76</strain>
    </source>
</reference>
<keyword evidence="6" id="KW-0808">Transferase</keyword>
<evidence type="ECO:0000256" key="9">
    <source>
        <dbReference type="ARBA" id="ARBA00022842"/>
    </source>
</evidence>
<dbReference type="InterPro" id="IPR005835">
    <property type="entry name" value="NTP_transferase_dom"/>
</dbReference>
<evidence type="ECO:0000313" key="13">
    <source>
        <dbReference type="Proteomes" id="UP000218899"/>
    </source>
</evidence>
<evidence type="ECO:0000256" key="4">
    <source>
        <dbReference type="ARBA" id="ARBA00010480"/>
    </source>
</evidence>
<comment type="similarity">
    <text evidence="4">Belongs to the glucose-1-phosphate thymidylyltransferase family.</text>
</comment>
<proteinExistence type="inferred from homology"/>
<evidence type="ECO:0000256" key="1">
    <source>
        <dbReference type="ARBA" id="ARBA00001946"/>
    </source>
</evidence>
<dbReference type="RefSeq" id="WP_148665412.1">
    <property type="nucleotide sequence ID" value="NZ_AP014936.1"/>
</dbReference>
<dbReference type="EMBL" id="AP014936">
    <property type="protein sequence ID" value="BAU48128.1"/>
    <property type="molecule type" value="Genomic_DNA"/>
</dbReference>
<sequence length="263" mass="28354">MPATRPTGQSVIGILPAAGHATRIAPQPCSKELLPLWRAAGGAQPRAVCEHTLARMASAGITRAFVVLRRGKWDIPAHLGERAPGGPSIAYVVASLSYGVPFTLDAAYPFVKGHRVALGFPDILFDTPDAYGRLLEAQDRMGADAVLGLFPADRPQAMDVVETEAGLVRRILIKPLHTTLTSTWGMAVWNPPFTEFMHQHLAQLLQRGRIRQELHVGEVLHAAIDAGLRVAALRVSETPYLDIGSPDGLRRARARLADSPPPA</sequence>
<comment type="cofactor">
    <cofactor evidence="1">
        <name>Mg(2+)</name>
        <dbReference type="ChEBI" id="CHEBI:18420"/>
    </cofactor>
</comment>
<dbReference type="GO" id="GO:0046872">
    <property type="term" value="F:metal ion binding"/>
    <property type="evidence" value="ECO:0007669"/>
    <property type="project" value="UniProtKB-KW"/>
</dbReference>
<protein>
    <recommendedName>
        <fullName evidence="5">glucose-1-phosphate thymidylyltransferase</fullName>
        <ecNumber evidence="5">2.7.7.24</ecNumber>
    </recommendedName>
</protein>
<evidence type="ECO:0000256" key="3">
    <source>
        <dbReference type="ARBA" id="ARBA00005125"/>
    </source>
</evidence>
<evidence type="ECO:0000259" key="11">
    <source>
        <dbReference type="Pfam" id="PF00483"/>
    </source>
</evidence>
<keyword evidence="7" id="KW-0548">Nucleotidyltransferase</keyword>
<evidence type="ECO:0000256" key="8">
    <source>
        <dbReference type="ARBA" id="ARBA00022723"/>
    </source>
</evidence>
<keyword evidence="13" id="KW-1185">Reference proteome</keyword>
<dbReference type="EC" id="2.7.7.24" evidence="5"/>
<evidence type="ECO:0000256" key="10">
    <source>
        <dbReference type="ARBA" id="ARBA00049336"/>
    </source>
</evidence>
<evidence type="ECO:0000313" key="12">
    <source>
        <dbReference type="EMBL" id="BAU48128.1"/>
    </source>
</evidence>